<evidence type="ECO:0000313" key="1">
    <source>
        <dbReference type="EMBL" id="WBW72556.1"/>
    </source>
</evidence>
<dbReference type="CDD" id="cd01745">
    <property type="entry name" value="GATase1_2"/>
    <property type="match status" value="1"/>
</dbReference>
<evidence type="ECO:0000313" key="2">
    <source>
        <dbReference type="Proteomes" id="UP001212411"/>
    </source>
</evidence>
<dbReference type="GO" id="GO:0005829">
    <property type="term" value="C:cytosol"/>
    <property type="evidence" value="ECO:0007669"/>
    <property type="project" value="TreeGrafter"/>
</dbReference>
<dbReference type="SUPFAM" id="SSF52317">
    <property type="entry name" value="Class I glutamine amidotransferase-like"/>
    <property type="match status" value="1"/>
</dbReference>
<dbReference type="AlphaFoldDB" id="A0AAF0AUJ4"/>
<dbReference type="InterPro" id="IPR044668">
    <property type="entry name" value="PuuD-like"/>
</dbReference>
<dbReference type="EMBL" id="CP115611">
    <property type="protein sequence ID" value="WBW72556.1"/>
    <property type="molecule type" value="Genomic_DNA"/>
</dbReference>
<dbReference type="Gene3D" id="3.40.50.880">
    <property type="match status" value="1"/>
</dbReference>
<gene>
    <name evidence="1" type="ORF">SOMG_00024</name>
</gene>
<protein>
    <submittedName>
        <fullName evidence="1">Class I glutamine amidotransferase family protein</fullName>
    </submittedName>
</protein>
<dbReference type="GeneID" id="80873512"/>
<reference evidence="1 2" key="1">
    <citation type="journal article" date="2023" name="G3 (Bethesda)">
        <title>A high-quality reference genome for the fission yeast Schizosaccharomyces osmophilus.</title>
        <authorList>
            <person name="Jia G.S."/>
            <person name="Zhang W.C."/>
            <person name="Liang Y."/>
            <person name="Liu X.H."/>
            <person name="Rhind N."/>
            <person name="Pidoux A."/>
            <person name="Brysch-Herzberg M."/>
            <person name="Du L.L."/>
        </authorList>
    </citation>
    <scope>NUCLEOTIDE SEQUENCE [LARGE SCALE GENOMIC DNA]</scope>
    <source>
        <strain evidence="1 2">CBS 15793</strain>
    </source>
</reference>
<dbReference type="KEGG" id="som:SOMG_00024"/>
<dbReference type="GO" id="GO:0016811">
    <property type="term" value="F:hydrolase activity, acting on carbon-nitrogen (but not peptide) bonds, in linear amides"/>
    <property type="evidence" value="ECO:0007669"/>
    <property type="project" value="InterPro"/>
</dbReference>
<name>A0AAF0AUJ4_9SCHI</name>
<dbReference type="Proteomes" id="UP001212411">
    <property type="component" value="Chromosome 1"/>
</dbReference>
<dbReference type="PANTHER" id="PTHR43235">
    <property type="entry name" value="GLUTAMINE AMIDOTRANSFERASE PB2B2.05-RELATED"/>
    <property type="match status" value="1"/>
</dbReference>
<dbReference type="Pfam" id="PF07722">
    <property type="entry name" value="Peptidase_C26"/>
    <property type="match status" value="1"/>
</dbReference>
<accession>A0AAF0AUJ4</accession>
<keyword evidence="1" id="KW-0315">Glutamine amidotransferase</keyword>
<proteinExistence type="predicted"/>
<dbReference type="PROSITE" id="PS51273">
    <property type="entry name" value="GATASE_TYPE_1"/>
    <property type="match status" value="1"/>
</dbReference>
<dbReference type="InterPro" id="IPR011697">
    <property type="entry name" value="Peptidase_C26"/>
</dbReference>
<dbReference type="InterPro" id="IPR029062">
    <property type="entry name" value="Class_I_gatase-like"/>
</dbReference>
<organism evidence="1 2">
    <name type="scientific">Schizosaccharomyces osmophilus</name>
    <dbReference type="NCBI Taxonomy" id="2545709"/>
    <lineage>
        <taxon>Eukaryota</taxon>
        <taxon>Fungi</taxon>
        <taxon>Dikarya</taxon>
        <taxon>Ascomycota</taxon>
        <taxon>Taphrinomycotina</taxon>
        <taxon>Schizosaccharomycetes</taxon>
        <taxon>Schizosaccharomycetales</taxon>
        <taxon>Schizosaccharomycetaceae</taxon>
        <taxon>Schizosaccharomyces</taxon>
    </lineage>
</organism>
<sequence>MARPAILLSVGYANHIPLYVEAIVKAGGTPIVVYPGLPKSKIPTQVDGVILAGGDSVHPNRYGEEYKPNVPVTMDVVRDDLEWAIVDFAMKRHLPILGICRGCQLLNVYFGGTLHQQVAHVGYADVHRPGKDKDYLAHMVVARSGRMLSIMGSKPVFVNSIHDQGIHSVGIGLKPTVFAEDGLCEGLESDDGNVLGVQWHPEAILEKQSHAPSVFRYIVEVAKTQMIQKSTILNVLPGSSPLVPQSSAIRTGP</sequence>
<dbReference type="PANTHER" id="PTHR43235:SF1">
    <property type="entry name" value="GLUTAMINE AMIDOTRANSFERASE PB2B2.05-RELATED"/>
    <property type="match status" value="1"/>
</dbReference>
<dbReference type="RefSeq" id="XP_056036799.1">
    <property type="nucleotide sequence ID" value="XM_056178823.1"/>
</dbReference>
<keyword evidence="2" id="KW-1185">Reference proteome</keyword>